<comment type="caution">
    <text evidence="1">The sequence shown here is derived from an EMBL/GenBank/DDBJ whole genome shotgun (WGS) entry which is preliminary data.</text>
</comment>
<sequence>MLKELDEVGKKYQTKHELNGNWLYEIRWCNGFADGGHPKVQPILAYYAEYQRGNVDE</sequence>
<accession>A0AAD5WM55</accession>
<keyword evidence="2" id="KW-1185">Reference proteome</keyword>
<name>A0AAD5WM55_PARTN</name>
<protein>
    <submittedName>
        <fullName evidence="1">Uncharacterized protein</fullName>
    </submittedName>
</protein>
<gene>
    <name evidence="1" type="ORF">KIN20_037546</name>
</gene>
<proteinExistence type="predicted"/>
<evidence type="ECO:0000313" key="1">
    <source>
        <dbReference type="EMBL" id="KAJ1374781.1"/>
    </source>
</evidence>
<dbReference type="EMBL" id="JAHQIW010007486">
    <property type="protein sequence ID" value="KAJ1374781.1"/>
    <property type="molecule type" value="Genomic_DNA"/>
</dbReference>
<reference evidence="1" key="1">
    <citation type="submission" date="2021-06" db="EMBL/GenBank/DDBJ databases">
        <title>Parelaphostrongylus tenuis whole genome reference sequence.</title>
        <authorList>
            <person name="Garwood T.J."/>
            <person name="Larsen P.A."/>
            <person name="Fountain-Jones N.M."/>
            <person name="Garbe J.R."/>
            <person name="Macchietto M.G."/>
            <person name="Kania S.A."/>
            <person name="Gerhold R.W."/>
            <person name="Richards J.E."/>
            <person name="Wolf T.M."/>
        </authorList>
    </citation>
    <scope>NUCLEOTIDE SEQUENCE</scope>
    <source>
        <strain evidence="1">MNPRO001-30</strain>
        <tissue evidence="1">Meninges</tissue>
    </source>
</reference>
<organism evidence="1 2">
    <name type="scientific">Parelaphostrongylus tenuis</name>
    <name type="common">Meningeal worm</name>
    <dbReference type="NCBI Taxonomy" id="148309"/>
    <lineage>
        <taxon>Eukaryota</taxon>
        <taxon>Metazoa</taxon>
        <taxon>Ecdysozoa</taxon>
        <taxon>Nematoda</taxon>
        <taxon>Chromadorea</taxon>
        <taxon>Rhabditida</taxon>
        <taxon>Rhabditina</taxon>
        <taxon>Rhabditomorpha</taxon>
        <taxon>Strongyloidea</taxon>
        <taxon>Metastrongylidae</taxon>
        <taxon>Parelaphostrongylus</taxon>
    </lineage>
</organism>
<dbReference type="AlphaFoldDB" id="A0AAD5WM55"/>
<evidence type="ECO:0000313" key="2">
    <source>
        <dbReference type="Proteomes" id="UP001196413"/>
    </source>
</evidence>
<dbReference type="Proteomes" id="UP001196413">
    <property type="component" value="Unassembled WGS sequence"/>
</dbReference>